<keyword evidence="8" id="KW-0764">Sulfate transport</keyword>
<protein>
    <recommendedName>
        <fullName evidence="14">EI24 domain-containing protein</fullName>
    </recommendedName>
</protein>
<feature type="transmembrane region" description="Helical" evidence="11">
    <location>
        <begin position="206"/>
        <end position="228"/>
    </location>
</feature>
<evidence type="ECO:0000256" key="2">
    <source>
        <dbReference type="ARBA" id="ARBA00022448"/>
    </source>
</evidence>
<name>A0ABX1BP60_9ACTN</name>
<keyword evidence="9 11" id="KW-0472">Membrane</keyword>
<dbReference type="InterPro" id="IPR050480">
    <property type="entry name" value="CysZ-like"/>
</dbReference>
<feature type="compositionally biased region" description="Basic and acidic residues" evidence="10">
    <location>
        <begin position="255"/>
        <end position="266"/>
    </location>
</feature>
<keyword evidence="5" id="KW-0028">Amino-acid biosynthesis</keyword>
<keyword evidence="2" id="KW-0813">Transport</keyword>
<evidence type="ECO:0000256" key="6">
    <source>
        <dbReference type="ARBA" id="ARBA00022692"/>
    </source>
</evidence>
<feature type="transmembrane region" description="Helical" evidence="11">
    <location>
        <begin position="71"/>
        <end position="99"/>
    </location>
</feature>
<evidence type="ECO:0000256" key="7">
    <source>
        <dbReference type="ARBA" id="ARBA00022989"/>
    </source>
</evidence>
<keyword evidence="4" id="KW-0997">Cell inner membrane</keyword>
<feature type="region of interest" description="Disordered" evidence="10">
    <location>
        <begin position="248"/>
        <end position="277"/>
    </location>
</feature>
<feature type="transmembrane region" description="Helical" evidence="11">
    <location>
        <begin position="25"/>
        <end position="51"/>
    </location>
</feature>
<evidence type="ECO:0000313" key="13">
    <source>
        <dbReference type="Proteomes" id="UP000695264"/>
    </source>
</evidence>
<evidence type="ECO:0000256" key="9">
    <source>
        <dbReference type="ARBA" id="ARBA00023136"/>
    </source>
</evidence>
<dbReference type="Proteomes" id="UP000695264">
    <property type="component" value="Unassembled WGS sequence"/>
</dbReference>
<keyword evidence="7 11" id="KW-1133">Transmembrane helix</keyword>
<evidence type="ECO:0000256" key="1">
    <source>
        <dbReference type="ARBA" id="ARBA00004141"/>
    </source>
</evidence>
<dbReference type="InterPro" id="IPR059112">
    <property type="entry name" value="CysZ/EI24"/>
</dbReference>
<comment type="caution">
    <text evidence="12">The sequence shown here is derived from an EMBL/GenBank/DDBJ whole genome shotgun (WGS) entry which is preliminary data.</text>
</comment>
<accession>A0ABX1BP60</accession>
<evidence type="ECO:0000256" key="8">
    <source>
        <dbReference type="ARBA" id="ARBA00023032"/>
    </source>
</evidence>
<evidence type="ECO:0000256" key="11">
    <source>
        <dbReference type="SAM" id="Phobius"/>
    </source>
</evidence>
<feature type="transmembrane region" description="Helical" evidence="11">
    <location>
        <begin position="140"/>
        <end position="161"/>
    </location>
</feature>
<evidence type="ECO:0000256" key="3">
    <source>
        <dbReference type="ARBA" id="ARBA00022475"/>
    </source>
</evidence>
<keyword evidence="3" id="KW-1003">Cell membrane</keyword>
<dbReference type="EMBL" id="JAATEN010000002">
    <property type="protein sequence ID" value="NJP99518.1"/>
    <property type="molecule type" value="Genomic_DNA"/>
</dbReference>
<evidence type="ECO:0000313" key="12">
    <source>
        <dbReference type="EMBL" id="NJP99518.1"/>
    </source>
</evidence>
<evidence type="ECO:0008006" key="14">
    <source>
        <dbReference type="Google" id="ProtNLM"/>
    </source>
</evidence>
<evidence type="ECO:0000256" key="10">
    <source>
        <dbReference type="SAM" id="MobiDB-lite"/>
    </source>
</evidence>
<evidence type="ECO:0000256" key="5">
    <source>
        <dbReference type="ARBA" id="ARBA00022605"/>
    </source>
</evidence>
<reference evidence="12 13" key="1">
    <citation type="submission" date="2020-03" db="EMBL/GenBank/DDBJ databases">
        <title>WGS of actinomycetes isolated from Thailand.</title>
        <authorList>
            <person name="Thawai C."/>
        </authorList>
    </citation>
    <scope>NUCLEOTIDE SEQUENCE [LARGE SCALE GENOMIC DNA]</scope>
    <source>
        <strain evidence="12 13">PLAI 1-29</strain>
    </source>
</reference>
<sequence>MRDLGAGVRYGVQGQRWVSRRGKRVGIGLLPALVTLVLYAAALVVLGFFAGDVVAWATPFADGWDSPWQGVFRAVLTALLFAGGLFLAVVTFAAVTLLVGQPFYDALAEQVDESEGGAPEAPDVPLWRDLLISARDSLRVLLWVVLFGVVLFVLGFVPVIGQTVVPVAGVCVSGFFLAVELTGVAFQRRDVPLKERIRLLRGRLLLTLGFGVPLALAFLVPLVAVFLMPGAVAGGTLLVRHLLPAEPSGPAAGDEPPHPEPEKRDAAGLTRPAPPAG</sequence>
<dbReference type="Pfam" id="PF07264">
    <property type="entry name" value="EI24"/>
    <property type="match status" value="1"/>
</dbReference>
<dbReference type="PANTHER" id="PTHR37468:SF1">
    <property type="entry name" value="SULFATE TRANSPORTER CYSZ"/>
    <property type="match status" value="1"/>
</dbReference>
<keyword evidence="6 11" id="KW-0812">Transmembrane</keyword>
<feature type="transmembrane region" description="Helical" evidence="11">
    <location>
        <begin position="167"/>
        <end position="186"/>
    </location>
</feature>
<organism evidence="12 13">
    <name type="scientific">Streptomyces zingiberis</name>
    <dbReference type="NCBI Taxonomy" id="2053010"/>
    <lineage>
        <taxon>Bacteria</taxon>
        <taxon>Bacillati</taxon>
        <taxon>Actinomycetota</taxon>
        <taxon>Actinomycetes</taxon>
        <taxon>Kitasatosporales</taxon>
        <taxon>Streptomycetaceae</taxon>
        <taxon>Streptomyces</taxon>
    </lineage>
</organism>
<proteinExistence type="predicted"/>
<dbReference type="RefSeq" id="WP_168100135.1">
    <property type="nucleotide sequence ID" value="NZ_JAATEN010000002.1"/>
</dbReference>
<comment type="subcellular location">
    <subcellularLocation>
        <location evidence="1">Membrane</location>
        <topology evidence="1">Multi-pass membrane protein</topology>
    </subcellularLocation>
</comment>
<evidence type="ECO:0000256" key="4">
    <source>
        <dbReference type="ARBA" id="ARBA00022519"/>
    </source>
</evidence>
<keyword evidence="13" id="KW-1185">Reference proteome</keyword>
<dbReference type="PANTHER" id="PTHR37468">
    <property type="entry name" value="SULFATE TRANSPORTER CYSZ"/>
    <property type="match status" value="1"/>
</dbReference>
<gene>
    <name evidence="12" type="ORF">HCK00_02920</name>
</gene>